<dbReference type="CDD" id="cd00063">
    <property type="entry name" value="FN3"/>
    <property type="match status" value="1"/>
</dbReference>
<proteinExistence type="inferred from homology"/>
<dbReference type="InterPro" id="IPR003599">
    <property type="entry name" value="Ig_sub"/>
</dbReference>
<evidence type="ECO:0000259" key="8">
    <source>
        <dbReference type="PROSITE" id="PS50835"/>
    </source>
</evidence>
<dbReference type="InterPro" id="IPR003598">
    <property type="entry name" value="Ig_sub2"/>
</dbReference>
<dbReference type="InterPro" id="IPR003961">
    <property type="entry name" value="FN3_dom"/>
</dbReference>
<reference evidence="10" key="1">
    <citation type="submission" date="2025-08" db="UniProtKB">
        <authorList>
            <consortium name="Ensembl"/>
        </authorList>
    </citation>
    <scope>IDENTIFICATION</scope>
</reference>
<organism evidence="10 11">
    <name type="scientific">Chelonoidis abingdonii</name>
    <name type="common">Abingdon island giant tortoise</name>
    <name type="synonym">Testudo abingdonii</name>
    <dbReference type="NCBI Taxonomy" id="106734"/>
    <lineage>
        <taxon>Eukaryota</taxon>
        <taxon>Metazoa</taxon>
        <taxon>Chordata</taxon>
        <taxon>Craniata</taxon>
        <taxon>Vertebrata</taxon>
        <taxon>Euteleostomi</taxon>
        <taxon>Archelosauria</taxon>
        <taxon>Testudinata</taxon>
        <taxon>Testudines</taxon>
        <taxon>Cryptodira</taxon>
        <taxon>Durocryptodira</taxon>
        <taxon>Testudinoidea</taxon>
        <taxon>Testudinidae</taxon>
        <taxon>Chelonoidis</taxon>
    </lineage>
</organism>
<dbReference type="PANTHER" id="PTHR44170">
    <property type="entry name" value="PROTEIN SIDEKICK"/>
    <property type="match status" value="1"/>
</dbReference>
<keyword evidence="2" id="KW-0732">Signal</keyword>
<evidence type="ECO:0000256" key="4">
    <source>
        <dbReference type="ARBA" id="ARBA00023157"/>
    </source>
</evidence>
<keyword evidence="5" id="KW-0325">Glycoprotein</keyword>
<sequence>MGTSSRAGHVGQASQADGPWGPLPGKGRAGDIVPARSTMEAAFTPSDLPHCSLPSALPGWAWPPPGPPAPRLGCPLELAFLLETADVIPVREQPLVLHCWVEGQRPITITWHKDGAMLGSDSHTAMLANGSLHIESFRHRSGAGATNQTSVGEYSCTAQNRNGLLVSRKACVQLASESRTGPARGATCPRPACTSLGLSPCPGLWLRSLTLTLPHRFTLLPAGILHITGVRRADVGAYRCVASNIANSHCRRSGGAPKLYKEPMILSGPQNLTIMVHQTAILECIATGNPWPIVSWSRLDGRSIGVEGIQVLGTSNLMISDVSMKHTGVYVCAANRPGTCVRRTAQGILMVQAPPEFVLWPQLVSKPLGSSASFTCMAQGVPEPHLVWLKNGKILTADPSPSLSGPPSTLLLQGLAAGDEAIYQCIAENSAGTNQASAHLAVTLAQELPSSPGGVQATALSTTSIQGSWQEPPPEVTEGLIGYVLHVRRAGVSSPLQEAVSKTTFQHLVTSLAPATTYHIRLHAYSPLGASQDSAPVLATTMGSSKRPPSAGEPALPPCPSQTPGGAGLQGGGSGAHGGLTGRRRGGRPHRHGLHHLLPPLPHVWLLQVVRPLGCRSRPASPASQAGGRAGVLARWRSAPHALPVCPRHQPAPLQHPPLAPPSPSHGA</sequence>
<dbReference type="Ensembl" id="ENSCABT00000004265.1">
    <property type="protein sequence ID" value="ENSCABP00000003931.1"/>
    <property type="gene ID" value="ENSCABG00000002960.1"/>
</dbReference>
<feature type="domain" description="Fibronectin type-III" evidence="9">
    <location>
        <begin position="451"/>
        <end position="544"/>
    </location>
</feature>
<dbReference type="Pfam" id="PF13927">
    <property type="entry name" value="Ig_3"/>
    <property type="match status" value="2"/>
</dbReference>
<comment type="similarity">
    <text evidence="1">Belongs to the immunoglobulin superfamily. DCC family.</text>
</comment>
<dbReference type="InterPro" id="IPR007110">
    <property type="entry name" value="Ig-like_dom"/>
</dbReference>
<evidence type="ECO:0008006" key="12">
    <source>
        <dbReference type="Google" id="ProtNLM"/>
    </source>
</evidence>
<dbReference type="InterPro" id="IPR013783">
    <property type="entry name" value="Ig-like_fold"/>
</dbReference>
<dbReference type="InterPro" id="IPR036116">
    <property type="entry name" value="FN3_sf"/>
</dbReference>
<dbReference type="SMART" id="SM00060">
    <property type="entry name" value="FN3"/>
    <property type="match status" value="1"/>
</dbReference>
<evidence type="ECO:0000256" key="2">
    <source>
        <dbReference type="ARBA" id="ARBA00022729"/>
    </source>
</evidence>
<dbReference type="GO" id="GO:0098609">
    <property type="term" value="P:cell-cell adhesion"/>
    <property type="evidence" value="ECO:0007669"/>
    <property type="project" value="TreeGrafter"/>
</dbReference>
<reference evidence="10" key="2">
    <citation type="submission" date="2025-09" db="UniProtKB">
        <authorList>
            <consortium name="Ensembl"/>
        </authorList>
    </citation>
    <scope>IDENTIFICATION</scope>
</reference>
<feature type="region of interest" description="Disordered" evidence="7">
    <location>
        <begin position="643"/>
        <end position="668"/>
    </location>
</feature>
<dbReference type="AlphaFoldDB" id="A0A8C0G5A1"/>
<dbReference type="InterPro" id="IPR036179">
    <property type="entry name" value="Ig-like_dom_sf"/>
</dbReference>
<accession>A0A8C0G5A1</accession>
<name>A0A8C0G5A1_CHEAB</name>
<dbReference type="InterPro" id="IPR013098">
    <property type="entry name" value="Ig_I-set"/>
</dbReference>
<evidence type="ECO:0000256" key="3">
    <source>
        <dbReference type="ARBA" id="ARBA00022737"/>
    </source>
</evidence>
<feature type="compositionally biased region" description="Pro residues" evidence="7">
    <location>
        <begin position="654"/>
        <end position="668"/>
    </location>
</feature>
<dbReference type="GeneTree" id="ENSGT00940000156969"/>
<dbReference type="SUPFAM" id="SSF48726">
    <property type="entry name" value="Immunoglobulin"/>
    <property type="match status" value="4"/>
</dbReference>
<dbReference type="FunFam" id="2.60.40.10:FF:000299">
    <property type="entry name" value="protogenin isoform X2"/>
    <property type="match status" value="1"/>
</dbReference>
<dbReference type="PROSITE" id="PS50853">
    <property type="entry name" value="FN3"/>
    <property type="match status" value="1"/>
</dbReference>
<evidence type="ECO:0000259" key="9">
    <source>
        <dbReference type="PROSITE" id="PS50853"/>
    </source>
</evidence>
<dbReference type="Proteomes" id="UP000694404">
    <property type="component" value="Unplaced"/>
</dbReference>
<keyword evidence="4" id="KW-1015">Disulfide bond</keyword>
<dbReference type="Pfam" id="PF07679">
    <property type="entry name" value="I-set"/>
    <property type="match status" value="1"/>
</dbReference>
<evidence type="ECO:0000313" key="11">
    <source>
        <dbReference type="Proteomes" id="UP000694404"/>
    </source>
</evidence>
<keyword evidence="11" id="KW-1185">Reference proteome</keyword>
<feature type="region of interest" description="Disordered" evidence="7">
    <location>
        <begin position="1"/>
        <end position="31"/>
    </location>
</feature>
<keyword evidence="3" id="KW-0677">Repeat</keyword>
<dbReference type="SUPFAM" id="SSF49265">
    <property type="entry name" value="Fibronectin type III"/>
    <property type="match status" value="1"/>
</dbReference>
<dbReference type="Gene3D" id="2.60.40.10">
    <property type="entry name" value="Immunoglobulins"/>
    <property type="match status" value="5"/>
</dbReference>
<feature type="domain" description="Ig-like" evidence="8">
    <location>
        <begin position="355"/>
        <end position="441"/>
    </location>
</feature>
<dbReference type="SMART" id="SM00408">
    <property type="entry name" value="IGc2"/>
    <property type="match status" value="3"/>
</dbReference>
<keyword evidence="6" id="KW-0393">Immunoglobulin domain</keyword>
<feature type="compositionally biased region" description="Basic residues" evidence="7">
    <location>
        <begin position="582"/>
        <end position="595"/>
    </location>
</feature>
<evidence type="ECO:0000256" key="7">
    <source>
        <dbReference type="SAM" id="MobiDB-lite"/>
    </source>
</evidence>
<feature type="domain" description="Ig-like" evidence="8">
    <location>
        <begin position="257"/>
        <end position="335"/>
    </location>
</feature>
<dbReference type="Pfam" id="PF00041">
    <property type="entry name" value="fn3"/>
    <property type="match status" value="1"/>
</dbReference>
<evidence type="ECO:0000313" key="10">
    <source>
        <dbReference type="Ensembl" id="ENSCABP00000003931.1"/>
    </source>
</evidence>
<feature type="domain" description="Ig-like" evidence="8">
    <location>
        <begin position="75"/>
        <end position="173"/>
    </location>
</feature>
<dbReference type="SMART" id="SM00409">
    <property type="entry name" value="IG"/>
    <property type="match status" value="3"/>
</dbReference>
<evidence type="ECO:0000256" key="6">
    <source>
        <dbReference type="ARBA" id="ARBA00023319"/>
    </source>
</evidence>
<dbReference type="PANTHER" id="PTHR44170:SF40">
    <property type="entry name" value="IMMUNOGLOBULIN SUPERFAMILY DCC SUBCLASS MEMBER 3 ISOFORM X1-RELATED"/>
    <property type="match status" value="1"/>
</dbReference>
<feature type="compositionally biased region" description="Gly residues" evidence="7">
    <location>
        <begin position="565"/>
        <end position="581"/>
    </location>
</feature>
<evidence type="ECO:0000256" key="1">
    <source>
        <dbReference type="ARBA" id="ARBA00009588"/>
    </source>
</evidence>
<feature type="region of interest" description="Disordered" evidence="7">
    <location>
        <begin position="539"/>
        <end position="595"/>
    </location>
</feature>
<evidence type="ECO:0000256" key="5">
    <source>
        <dbReference type="ARBA" id="ARBA00023180"/>
    </source>
</evidence>
<protein>
    <recommendedName>
        <fullName evidence="12">Immunoglobulin superfamily DCC subclass member 3</fullName>
    </recommendedName>
</protein>
<dbReference type="PROSITE" id="PS50835">
    <property type="entry name" value="IG_LIKE"/>
    <property type="match status" value="3"/>
</dbReference>